<dbReference type="Pfam" id="PF13181">
    <property type="entry name" value="TPR_8"/>
    <property type="match status" value="2"/>
</dbReference>
<feature type="coiled-coil region" evidence="5">
    <location>
        <begin position="382"/>
        <end position="466"/>
    </location>
</feature>
<dbReference type="InterPro" id="IPR005467">
    <property type="entry name" value="His_kinase_dom"/>
</dbReference>
<keyword evidence="3" id="KW-0902">Two-component regulatory system</keyword>
<dbReference type="SUPFAM" id="SSF55874">
    <property type="entry name" value="ATPase domain of HSP90 chaperone/DNA topoisomerase II/histidine kinase"/>
    <property type="match status" value="1"/>
</dbReference>
<accession>A0A974WK94</accession>
<feature type="repeat" description="TPR" evidence="4">
    <location>
        <begin position="228"/>
        <end position="261"/>
    </location>
</feature>
<dbReference type="InterPro" id="IPR003594">
    <property type="entry name" value="HATPase_dom"/>
</dbReference>
<keyword evidence="10" id="KW-1185">Reference proteome</keyword>
<dbReference type="GO" id="GO:0000155">
    <property type="term" value="F:phosphorelay sensor kinase activity"/>
    <property type="evidence" value="ECO:0007669"/>
    <property type="project" value="InterPro"/>
</dbReference>
<evidence type="ECO:0000259" key="8">
    <source>
        <dbReference type="PROSITE" id="PS50109"/>
    </source>
</evidence>
<dbReference type="SUPFAM" id="SSF81901">
    <property type="entry name" value="HCP-like"/>
    <property type="match status" value="1"/>
</dbReference>
<dbReference type="Gene3D" id="3.30.565.10">
    <property type="entry name" value="Histidine kinase-like ATPase, C-terminal domain"/>
    <property type="match status" value="1"/>
</dbReference>
<dbReference type="AlphaFoldDB" id="A0A974WK94"/>
<organism evidence="9 10">
    <name type="scientific">Fulvivirga lutea</name>
    <dbReference type="NCBI Taxonomy" id="2810512"/>
    <lineage>
        <taxon>Bacteria</taxon>
        <taxon>Pseudomonadati</taxon>
        <taxon>Bacteroidota</taxon>
        <taxon>Cytophagia</taxon>
        <taxon>Cytophagales</taxon>
        <taxon>Fulvivirgaceae</taxon>
        <taxon>Fulvivirga</taxon>
    </lineage>
</organism>
<proteinExistence type="predicted"/>
<dbReference type="InterPro" id="IPR019734">
    <property type="entry name" value="TPR_rpt"/>
</dbReference>
<feature type="domain" description="Histidine kinase" evidence="8">
    <location>
        <begin position="475"/>
        <end position="667"/>
    </location>
</feature>
<dbReference type="KEGG" id="fuv:JR347_01020"/>
<dbReference type="SUPFAM" id="SSF48452">
    <property type="entry name" value="TPR-like"/>
    <property type="match status" value="1"/>
</dbReference>
<keyword evidence="4" id="KW-0802">TPR repeat</keyword>
<dbReference type="PANTHER" id="PTHR24421">
    <property type="entry name" value="NITRATE/NITRITE SENSOR PROTEIN NARX-RELATED"/>
    <property type="match status" value="1"/>
</dbReference>
<dbReference type="Pfam" id="PF13424">
    <property type="entry name" value="TPR_12"/>
    <property type="match status" value="1"/>
</dbReference>
<dbReference type="EMBL" id="CP070608">
    <property type="protein sequence ID" value="QSE97700.1"/>
    <property type="molecule type" value="Genomic_DNA"/>
</dbReference>
<dbReference type="InterPro" id="IPR050482">
    <property type="entry name" value="Sensor_HK_TwoCompSys"/>
</dbReference>
<dbReference type="RefSeq" id="WP_205722209.1">
    <property type="nucleotide sequence ID" value="NZ_CP070608.1"/>
</dbReference>
<keyword evidence="6" id="KW-1133">Transmembrane helix</keyword>
<evidence type="ECO:0000256" key="1">
    <source>
        <dbReference type="ARBA" id="ARBA00022679"/>
    </source>
</evidence>
<evidence type="ECO:0000256" key="6">
    <source>
        <dbReference type="SAM" id="Phobius"/>
    </source>
</evidence>
<reference evidence="9" key="1">
    <citation type="submission" date="2021-02" db="EMBL/GenBank/DDBJ databases">
        <title>Fulvivirga sp. S481 isolated from sea water.</title>
        <authorList>
            <person name="Bae S.S."/>
            <person name="Baek K."/>
        </authorList>
    </citation>
    <scope>NUCLEOTIDE SEQUENCE</scope>
    <source>
        <strain evidence="9">S481</strain>
    </source>
</reference>
<feature type="transmembrane region" description="Helical" evidence="6">
    <location>
        <begin position="425"/>
        <end position="444"/>
    </location>
</feature>
<dbReference type="SMART" id="SM00387">
    <property type="entry name" value="HATPase_c"/>
    <property type="match status" value="1"/>
</dbReference>
<dbReference type="PROSITE" id="PS50005">
    <property type="entry name" value="TPR"/>
    <property type="match status" value="2"/>
</dbReference>
<keyword evidence="1" id="KW-0808">Transferase</keyword>
<evidence type="ECO:0000313" key="9">
    <source>
        <dbReference type="EMBL" id="QSE97700.1"/>
    </source>
</evidence>
<evidence type="ECO:0000256" key="2">
    <source>
        <dbReference type="ARBA" id="ARBA00022777"/>
    </source>
</evidence>
<dbReference type="Gene3D" id="1.20.5.1930">
    <property type="match status" value="1"/>
</dbReference>
<evidence type="ECO:0000256" key="3">
    <source>
        <dbReference type="ARBA" id="ARBA00023012"/>
    </source>
</evidence>
<evidence type="ECO:0000256" key="5">
    <source>
        <dbReference type="SAM" id="Coils"/>
    </source>
</evidence>
<dbReference type="Pfam" id="PF02518">
    <property type="entry name" value="HATPase_c"/>
    <property type="match status" value="1"/>
</dbReference>
<dbReference type="InterPro" id="IPR011712">
    <property type="entry name" value="Sig_transdc_His_kin_sub3_dim/P"/>
</dbReference>
<dbReference type="GO" id="GO:0046983">
    <property type="term" value="F:protein dimerization activity"/>
    <property type="evidence" value="ECO:0007669"/>
    <property type="project" value="InterPro"/>
</dbReference>
<keyword evidence="2" id="KW-0418">Kinase</keyword>
<dbReference type="PROSITE" id="PS50109">
    <property type="entry name" value="HIS_KIN"/>
    <property type="match status" value="1"/>
</dbReference>
<keyword evidence="6" id="KW-0472">Membrane</keyword>
<evidence type="ECO:0000256" key="7">
    <source>
        <dbReference type="SAM" id="SignalP"/>
    </source>
</evidence>
<dbReference type="GO" id="GO:0016020">
    <property type="term" value="C:membrane"/>
    <property type="evidence" value="ECO:0007669"/>
    <property type="project" value="InterPro"/>
</dbReference>
<sequence>MKGLILPVIFSCFLALAMLISTASYGQQTNIDKQALADSLYAQRLYVESAQLYSELFEELNEQPEQLGKIAYSAGNAFARSGDSENALVWYEKASHILKEAEAWDNYFIAQAKIADLHDEKGDYTTAITLGEKVINHFMQQKDSVYAAKTLHNLALYYYHNNNLQKAIDLLSQSVGWIGNKDDFQKAISYNQLGNIWADDLGDERKALHYYLKSLQFKLKGATPQSISASYNNVGISYKNLNQPDSALFYYQKALESAIESNIPRAQFNPLTNLANLYKREGEIEKATKTYEKVLLLKDYMTAVQQVDIHINLGAAYNQWQKYDDALKHLLIAEELGAEVSSPSDHALIQSQKAVAYSNTGNYEKAFAAQIAYTTLKDSIYAREKRQEIGELMIKFETAEKDLLILEQQKAMQQQELELQKRTTLFIAIFTIILIISGVLFYLFKRKEAAAQKAELELRLTEQQELTRIQQERLRISRELHDNIGSYLTLMSASVEQFAIAKEVINDKKITELKGTLAMSMRELRKTVWLLNKQAVSIDEITLRLRDFFKPLHQNGTRISVDSEGNGDYTLTEIQATHLIRIIQEAINNAYKYAACKQIDVKLKTDNSNTFHFSVADNGKGFNAQTVEHGNGLHNMRSRIEELNGDLEIFSEAGKGTEVKGSFKLKEYE</sequence>
<name>A0A974WK94_9BACT</name>
<dbReference type="CDD" id="cd16917">
    <property type="entry name" value="HATPase_UhpB-NarQ-NarX-like"/>
    <property type="match status" value="1"/>
</dbReference>
<dbReference type="Gene3D" id="1.25.40.10">
    <property type="entry name" value="Tetratricopeptide repeat domain"/>
    <property type="match status" value="3"/>
</dbReference>
<evidence type="ECO:0000313" key="10">
    <source>
        <dbReference type="Proteomes" id="UP000662783"/>
    </source>
</evidence>
<keyword evidence="6" id="KW-0812">Transmembrane</keyword>
<gene>
    <name evidence="9" type="ORF">JR347_01020</name>
</gene>
<dbReference type="InterPro" id="IPR036890">
    <property type="entry name" value="HATPase_C_sf"/>
</dbReference>
<dbReference type="Proteomes" id="UP000662783">
    <property type="component" value="Chromosome"/>
</dbReference>
<dbReference type="InterPro" id="IPR011990">
    <property type="entry name" value="TPR-like_helical_dom_sf"/>
</dbReference>
<evidence type="ECO:0000256" key="4">
    <source>
        <dbReference type="PROSITE-ProRule" id="PRU00339"/>
    </source>
</evidence>
<feature type="signal peptide" evidence="7">
    <location>
        <begin position="1"/>
        <end position="26"/>
    </location>
</feature>
<dbReference type="SMART" id="SM00028">
    <property type="entry name" value="TPR"/>
    <property type="match status" value="7"/>
</dbReference>
<protein>
    <submittedName>
        <fullName evidence="9">Tetratricopeptide repeat protein</fullName>
    </submittedName>
</protein>
<feature type="chain" id="PRO_5037017767" evidence="7">
    <location>
        <begin position="27"/>
        <end position="669"/>
    </location>
</feature>
<keyword evidence="7" id="KW-0732">Signal</keyword>
<dbReference type="Pfam" id="PF07730">
    <property type="entry name" value="HisKA_3"/>
    <property type="match status" value="1"/>
</dbReference>
<keyword evidence="5" id="KW-0175">Coiled coil</keyword>
<feature type="repeat" description="TPR" evidence="4">
    <location>
        <begin position="268"/>
        <end position="301"/>
    </location>
</feature>